<evidence type="ECO:0000313" key="12">
    <source>
        <dbReference type="EMBL" id="MBF0869621.1"/>
    </source>
</evidence>
<feature type="binding site" evidence="9">
    <location>
        <position position="105"/>
    </location>
    <ligand>
        <name>Zn(2+)</name>
        <dbReference type="ChEBI" id="CHEBI:29105"/>
    </ligand>
</feature>
<name>A0A149S4J3_GLUJA</name>
<proteinExistence type="inferred from homology"/>
<feature type="binding site" evidence="9">
    <location>
        <position position="48"/>
    </location>
    <ligand>
        <name>Zn(2+)</name>
        <dbReference type="ChEBI" id="CHEBI:29105"/>
    </ligand>
</feature>
<comment type="cofactor">
    <cofactor evidence="9">
        <name>Zn(2+)</name>
        <dbReference type="ChEBI" id="CHEBI:29105"/>
    </cofactor>
    <text evidence="9">Binds 1 zinc ion per subunit.</text>
</comment>
<evidence type="ECO:0000256" key="1">
    <source>
        <dbReference type="ARBA" id="ARBA00006217"/>
    </source>
</evidence>
<dbReference type="Pfam" id="PF00484">
    <property type="entry name" value="Pro_CA"/>
    <property type="match status" value="1"/>
</dbReference>
<reference evidence="12" key="3">
    <citation type="submission" date="2020-04" db="EMBL/GenBank/DDBJ databases">
        <authorList>
            <person name="Sombolestani A."/>
        </authorList>
    </citation>
    <scope>NUCLEOTIDE SEQUENCE</scope>
    <source>
        <strain evidence="12">R71697</strain>
    </source>
</reference>
<dbReference type="RefSeq" id="WP_010501191.1">
    <property type="nucleotide sequence ID" value="NZ_BEWO01000001.1"/>
</dbReference>
<protein>
    <recommendedName>
        <fullName evidence="3 10">Carbonic anhydrase</fullName>
        <ecNumber evidence="2 10">4.2.1.1</ecNumber>
    </recommendedName>
    <alternativeName>
        <fullName evidence="7 10">Carbonate dehydratase</fullName>
    </alternativeName>
</protein>
<evidence type="ECO:0000313" key="11">
    <source>
        <dbReference type="EMBL" id="GLQ58590.1"/>
    </source>
</evidence>
<feature type="binding site" evidence="9">
    <location>
        <position position="46"/>
    </location>
    <ligand>
        <name>Zn(2+)</name>
        <dbReference type="ChEBI" id="CHEBI:29105"/>
    </ligand>
</feature>
<evidence type="ECO:0000256" key="4">
    <source>
        <dbReference type="ARBA" id="ARBA00022723"/>
    </source>
</evidence>
<gene>
    <name evidence="11" type="ORF">GCM10010937_03920</name>
    <name evidence="12" type="ORF">HKD32_01940</name>
</gene>
<dbReference type="InterPro" id="IPR001765">
    <property type="entry name" value="Carbonic_anhydrase"/>
</dbReference>
<keyword evidence="4 9" id="KW-0479">Metal-binding</keyword>
<dbReference type="Gene3D" id="3.40.1050.10">
    <property type="entry name" value="Carbonic anhydrase"/>
    <property type="match status" value="1"/>
</dbReference>
<dbReference type="GeneID" id="81473440"/>
<evidence type="ECO:0000256" key="7">
    <source>
        <dbReference type="ARBA" id="ARBA00031969"/>
    </source>
</evidence>
<dbReference type="Proteomes" id="UP000661006">
    <property type="component" value="Unassembled WGS sequence"/>
</dbReference>
<dbReference type="PANTHER" id="PTHR11002">
    <property type="entry name" value="CARBONIC ANHYDRASE"/>
    <property type="match status" value="1"/>
</dbReference>
<dbReference type="GO" id="GO:0008270">
    <property type="term" value="F:zinc ion binding"/>
    <property type="evidence" value="ECO:0007669"/>
    <property type="project" value="UniProtKB-UniRule"/>
</dbReference>
<dbReference type="InterPro" id="IPR015892">
    <property type="entry name" value="Carbonic_anhydrase_CS"/>
</dbReference>
<dbReference type="SMART" id="SM00947">
    <property type="entry name" value="Pro_CA"/>
    <property type="match status" value="1"/>
</dbReference>
<dbReference type="EMBL" id="JABCQN010000001">
    <property type="protein sequence ID" value="MBF0869621.1"/>
    <property type="molecule type" value="Genomic_DNA"/>
</dbReference>
<dbReference type="FunFam" id="3.40.1050.10:FF:000003">
    <property type="entry name" value="Carbonic anhydrase"/>
    <property type="match status" value="1"/>
</dbReference>
<keyword evidence="14" id="KW-1185">Reference proteome</keyword>
<organism evidence="12 13">
    <name type="scientific">Gluconobacter japonicus</name>
    <dbReference type="NCBI Taxonomy" id="376620"/>
    <lineage>
        <taxon>Bacteria</taxon>
        <taxon>Pseudomonadati</taxon>
        <taxon>Pseudomonadota</taxon>
        <taxon>Alphaproteobacteria</taxon>
        <taxon>Acetobacterales</taxon>
        <taxon>Acetobacteraceae</taxon>
        <taxon>Gluconobacter</taxon>
    </lineage>
</organism>
<dbReference type="InterPro" id="IPR045066">
    <property type="entry name" value="Beta_CA_cladeB"/>
</dbReference>
<comment type="catalytic activity">
    <reaction evidence="8 10">
        <text>hydrogencarbonate + H(+) = CO2 + H2O</text>
        <dbReference type="Rhea" id="RHEA:10748"/>
        <dbReference type="ChEBI" id="CHEBI:15377"/>
        <dbReference type="ChEBI" id="CHEBI:15378"/>
        <dbReference type="ChEBI" id="CHEBI:16526"/>
        <dbReference type="ChEBI" id="CHEBI:17544"/>
        <dbReference type="EC" id="4.2.1.1"/>
    </reaction>
</comment>
<dbReference type="EC" id="4.2.1.1" evidence="2 10"/>
<comment type="caution">
    <text evidence="12">The sequence shown here is derived from an EMBL/GenBank/DDBJ whole genome shotgun (WGS) entry which is preliminary data.</text>
</comment>
<evidence type="ECO:0000256" key="8">
    <source>
        <dbReference type="ARBA" id="ARBA00048348"/>
    </source>
</evidence>
<dbReference type="EMBL" id="BSNT01000015">
    <property type="protein sequence ID" value="GLQ58590.1"/>
    <property type="molecule type" value="Genomic_DNA"/>
</dbReference>
<keyword evidence="6 10" id="KW-0456">Lyase</keyword>
<dbReference type="CDD" id="cd00884">
    <property type="entry name" value="beta_CA_cladeB"/>
    <property type="match status" value="1"/>
</dbReference>
<evidence type="ECO:0000313" key="14">
    <source>
        <dbReference type="Proteomes" id="UP001156613"/>
    </source>
</evidence>
<dbReference type="AlphaFoldDB" id="A0A149S4J3"/>
<reference evidence="11" key="1">
    <citation type="journal article" date="2014" name="Int. J. Syst. Evol. Microbiol.">
        <title>Complete genome of a new Firmicutes species belonging to the dominant human colonic microbiota ('Ruminococcus bicirculans') reveals two chromosomes and a selective capacity to utilize plant glucans.</title>
        <authorList>
            <consortium name="NISC Comparative Sequencing Program"/>
            <person name="Wegmann U."/>
            <person name="Louis P."/>
            <person name="Goesmann A."/>
            <person name="Henrissat B."/>
            <person name="Duncan S.H."/>
            <person name="Flint H.J."/>
        </authorList>
    </citation>
    <scope>NUCLEOTIDE SEQUENCE</scope>
    <source>
        <strain evidence="11">NBRC 3271</strain>
    </source>
</reference>
<evidence type="ECO:0000313" key="13">
    <source>
        <dbReference type="Proteomes" id="UP000661006"/>
    </source>
</evidence>
<dbReference type="PROSITE" id="PS00705">
    <property type="entry name" value="PROK_CO2_ANHYDRASE_2"/>
    <property type="match status" value="1"/>
</dbReference>
<comment type="similarity">
    <text evidence="1 10">Belongs to the beta-class carbonic anhydrase family.</text>
</comment>
<evidence type="ECO:0000256" key="10">
    <source>
        <dbReference type="RuleBase" id="RU003956"/>
    </source>
</evidence>
<dbReference type="PANTHER" id="PTHR11002:SF76">
    <property type="entry name" value="CARBONIC ANHYDRASE"/>
    <property type="match status" value="1"/>
</dbReference>
<reference evidence="12" key="4">
    <citation type="submission" date="2020-11" db="EMBL/GenBank/DDBJ databases">
        <title>Description of novel Gluconobacter species.</title>
        <authorList>
            <person name="Cleenwerck I."/>
            <person name="Cnockaert M."/>
            <person name="Borremans W."/>
            <person name="Wieme A.D."/>
            <person name="De Vuyst L."/>
            <person name="Vandamme P."/>
        </authorList>
    </citation>
    <scope>NUCLEOTIDE SEQUENCE</scope>
    <source>
        <strain evidence="12">R71697</strain>
    </source>
</reference>
<reference evidence="11" key="5">
    <citation type="submission" date="2023-01" db="EMBL/GenBank/DDBJ databases">
        <title>Draft genome sequence of Gluconobacter japonicus strain NBRC 3271.</title>
        <authorList>
            <person name="Sun Q."/>
            <person name="Mori K."/>
        </authorList>
    </citation>
    <scope>NUCLEOTIDE SEQUENCE</scope>
    <source>
        <strain evidence="11">NBRC 3271</strain>
    </source>
</reference>
<feature type="binding site" evidence="9">
    <location>
        <position position="108"/>
    </location>
    <ligand>
        <name>Zn(2+)</name>
        <dbReference type="ChEBI" id="CHEBI:29105"/>
    </ligand>
</feature>
<evidence type="ECO:0000256" key="5">
    <source>
        <dbReference type="ARBA" id="ARBA00022833"/>
    </source>
</evidence>
<dbReference type="SUPFAM" id="SSF53056">
    <property type="entry name" value="beta-carbonic anhydrase, cab"/>
    <property type="match status" value="1"/>
</dbReference>
<dbReference type="PROSITE" id="PS00704">
    <property type="entry name" value="PROK_CO2_ANHYDRASE_1"/>
    <property type="match status" value="1"/>
</dbReference>
<reference evidence="14" key="2">
    <citation type="journal article" date="2019" name="Int. J. Syst. Evol. Microbiol.">
        <title>The Global Catalogue of Microorganisms (GCM) 10K type strain sequencing project: providing services to taxonomists for standard genome sequencing and annotation.</title>
        <authorList>
            <consortium name="The Broad Institute Genomics Platform"/>
            <consortium name="The Broad Institute Genome Sequencing Center for Infectious Disease"/>
            <person name="Wu L."/>
            <person name="Ma J."/>
        </authorList>
    </citation>
    <scope>NUCLEOTIDE SEQUENCE [LARGE SCALE GENOMIC DNA]</scope>
    <source>
        <strain evidence="14">NBRC 3271</strain>
    </source>
</reference>
<evidence type="ECO:0000256" key="3">
    <source>
        <dbReference type="ARBA" id="ARBA00014628"/>
    </source>
</evidence>
<evidence type="ECO:0000256" key="6">
    <source>
        <dbReference type="ARBA" id="ARBA00023239"/>
    </source>
</evidence>
<dbReference type="GO" id="GO:0015976">
    <property type="term" value="P:carbon utilization"/>
    <property type="evidence" value="ECO:0007669"/>
    <property type="project" value="InterPro"/>
</dbReference>
<dbReference type="OrthoDB" id="9797527at2"/>
<evidence type="ECO:0000256" key="9">
    <source>
        <dbReference type="PIRSR" id="PIRSR601765-1"/>
    </source>
</evidence>
<dbReference type="GO" id="GO:0004089">
    <property type="term" value="F:carbonate dehydratase activity"/>
    <property type="evidence" value="ECO:0007669"/>
    <property type="project" value="UniProtKB-UniRule"/>
</dbReference>
<comment type="function">
    <text evidence="10">Reversible hydration of carbon dioxide.</text>
</comment>
<sequence>MACGRDTLAKLLSGVRTFETDVYPESAELFESLATSQSPSTLFITCADSRISPSLVTQTEPGELFIVRNVGNIVPAYGEMLGGVSSAIEYAVAALKVKNVVVCGHSNCGAMNALLDLNAPKLDGLPTVRSWLRNAEAARAAMGDLKAEDAGPADIRQLAEYNVLLQLAHLRTHPAVVRALSQGELTLQGWFYDIPNGEILVLDEKTRTTRSVESVLAEMGATEKEAV</sequence>
<evidence type="ECO:0000256" key="2">
    <source>
        <dbReference type="ARBA" id="ARBA00012925"/>
    </source>
</evidence>
<accession>A0A149S4J3</accession>
<dbReference type="InterPro" id="IPR036874">
    <property type="entry name" value="Carbonic_anhydrase_sf"/>
</dbReference>
<keyword evidence="5 9" id="KW-0862">Zinc</keyword>
<dbReference type="Proteomes" id="UP001156613">
    <property type="component" value="Unassembled WGS sequence"/>
</dbReference>